<comment type="caution">
    <text evidence="6">The sequence shown here is derived from an EMBL/GenBank/DDBJ whole genome shotgun (WGS) entry which is preliminary data.</text>
</comment>
<evidence type="ECO:0000259" key="5">
    <source>
        <dbReference type="SMART" id="SM01033"/>
    </source>
</evidence>
<name>A0A0K9PPY1_ZOSMR</name>
<evidence type="ECO:0000313" key="6">
    <source>
        <dbReference type="EMBL" id="KMZ70282.1"/>
    </source>
</evidence>
<dbReference type="Pfam" id="PF08149">
    <property type="entry name" value="BING4CT"/>
    <property type="match status" value="1"/>
</dbReference>
<protein>
    <recommendedName>
        <fullName evidence="5">BING4 C-terminal domain-containing protein</fullName>
    </recommendedName>
</protein>
<evidence type="ECO:0000256" key="2">
    <source>
        <dbReference type="ARBA" id="ARBA00022574"/>
    </source>
</evidence>
<dbReference type="OrthoDB" id="1705788at2759"/>
<sequence length="72" mass="8136">MKHVMVKGYQIGKACFRPYEDVLGIRHSKGISSILIPGASEPNIDTFAVNPFETTRQRSEKEVHLLIDKLQP</sequence>
<keyword evidence="4" id="KW-0539">Nucleus</keyword>
<dbReference type="InterPro" id="IPR040315">
    <property type="entry name" value="WDR46/Utp7"/>
</dbReference>
<organism evidence="6 7">
    <name type="scientific">Zostera marina</name>
    <name type="common">Eelgrass</name>
    <dbReference type="NCBI Taxonomy" id="29655"/>
    <lineage>
        <taxon>Eukaryota</taxon>
        <taxon>Viridiplantae</taxon>
        <taxon>Streptophyta</taxon>
        <taxon>Embryophyta</taxon>
        <taxon>Tracheophyta</taxon>
        <taxon>Spermatophyta</taxon>
        <taxon>Magnoliopsida</taxon>
        <taxon>Liliopsida</taxon>
        <taxon>Zosteraceae</taxon>
        <taxon>Zostera</taxon>
    </lineage>
</organism>
<dbReference type="AlphaFoldDB" id="A0A0K9PPY1"/>
<keyword evidence="3" id="KW-0677">Repeat</keyword>
<dbReference type="PANTHER" id="PTHR14085:SF3">
    <property type="entry name" value="WD REPEAT-CONTAINING PROTEIN 46"/>
    <property type="match status" value="1"/>
</dbReference>
<evidence type="ECO:0000256" key="4">
    <source>
        <dbReference type="ARBA" id="ARBA00023242"/>
    </source>
</evidence>
<reference evidence="7" key="1">
    <citation type="journal article" date="2016" name="Nature">
        <title>The genome of the seagrass Zostera marina reveals angiosperm adaptation to the sea.</title>
        <authorList>
            <person name="Olsen J.L."/>
            <person name="Rouze P."/>
            <person name="Verhelst B."/>
            <person name="Lin Y.-C."/>
            <person name="Bayer T."/>
            <person name="Collen J."/>
            <person name="Dattolo E."/>
            <person name="De Paoli E."/>
            <person name="Dittami S."/>
            <person name="Maumus F."/>
            <person name="Michel G."/>
            <person name="Kersting A."/>
            <person name="Lauritano C."/>
            <person name="Lohaus R."/>
            <person name="Toepel M."/>
            <person name="Tonon T."/>
            <person name="Vanneste K."/>
            <person name="Amirebrahimi M."/>
            <person name="Brakel J."/>
            <person name="Bostroem C."/>
            <person name="Chovatia M."/>
            <person name="Grimwood J."/>
            <person name="Jenkins J.W."/>
            <person name="Jueterbock A."/>
            <person name="Mraz A."/>
            <person name="Stam W.T."/>
            <person name="Tice H."/>
            <person name="Bornberg-Bauer E."/>
            <person name="Green P.J."/>
            <person name="Pearson G.A."/>
            <person name="Procaccini G."/>
            <person name="Duarte C.M."/>
            <person name="Schmutz J."/>
            <person name="Reusch T.B.H."/>
            <person name="Van de Peer Y."/>
        </authorList>
    </citation>
    <scope>NUCLEOTIDE SEQUENCE [LARGE SCALE GENOMIC DNA]</scope>
    <source>
        <strain evidence="7">cv. Finnish</strain>
    </source>
</reference>
<dbReference type="GO" id="GO:0005730">
    <property type="term" value="C:nucleolus"/>
    <property type="evidence" value="ECO:0007669"/>
    <property type="project" value="UniProtKB-SubCell"/>
</dbReference>
<keyword evidence="7" id="KW-1185">Reference proteome</keyword>
<dbReference type="SMART" id="SM01033">
    <property type="entry name" value="BING4CT"/>
    <property type="match status" value="1"/>
</dbReference>
<dbReference type="Proteomes" id="UP000036987">
    <property type="component" value="Unassembled WGS sequence"/>
</dbReference>
<feature type="domain" description="BING4 C-terminal" evidence="5">
    <location>
        <begin position="1"/>
        <end position="72"/>
    </location>
</feature>
<comment type="subcellular location">
    <subcellularLocation>
        <location evidence="1">Nucleus</location>
        <location evidence="1">Nucleolus</location>
    </subcellularLocation>
</comment>
<gene>
    <name evidence="6" type="ORF">ZOSMA_1G02590</name>
</gene>
<evidence type="ECO:0000313" key="7">
    <source>
        <dbReference type="Proteomes" id="UP000036987"/>
    </source>
</evidence>
<dbReference type="PANTHER" id="PTHR14085">
    <property type="entry name" value="WD-REPEAT PROTEIN BING4"/>
    <property type="match status" value="1"/>
</dbReference>
<dbReference type="EMBL" id="LFYR01000729">
    <property type="protein sequence ID" value="KMZ70282.1"/>
    <property type="molecule type" value="Genomic_DNA"/>
</dbReference>
<evidence type="ECO:0000256" key="3">
    <source>
        <dbReference type="ARBA" id="ARBA00022737"/>
    </source>
</evidence>
<proteinExistence type="predicted"/>
<keyword evidence="2" id="KW-0853">WD repeat</keyword>
<accession>A0A0K9PPY1</accession>
<dbReference type="InterPro" id="IPR012952">
    <property type="entry name" value="BING4_C_dom"/>
</dbReference>
<evidence type="ECO:0000256" key="1">
    <source>
        <dbReference type="ARBA" id="ARBA00004604"/>
    </source>
</evidence>
<dbReference type="STRING" id="29655.A0A0K9PPY1"/>